<feature type="domain" description="AMP-dependent synthetase/ligase" evidence="6">
    <location>
        <begin position="29"/>
        <end position="391"/>
    </location>
</feature>
<evidence type="ECO:0000256" key="1">
    <source>
        <dbReference type="ARBA" id="ARBA00006432"/>
    </source>
</evidence>
<dbReference type="InterPro" id="IPR045851">
    <property type="entry name" value="AMP-bd_C_sf"/>
</dbReference>
<dbReference type="Gene3D" id="3.30.300.30">
    <property type="match status" value="1"/>
</dbReference>
<keyword evidence="2 8" id="KW-0436">Ligase</keyword>
<dbReference type="FunFam" id="3.30.300.30:FF:000008">
    <property type="entry name" value="2,3-dihydroxybenzoate-AMP ligase"/>
    <property type="match status" value="1"/>
</dbReference>
<dbReference type="InterPro" id="IPR025110">
    <property type="entry name" value="AMP-bd_C"/>
</dbReference>
<organism evidence="8 9">
    <name type="scientific">Tsuneonella dongtanensis</name>
    <dbReference type="NCBI Taxonomy" id="692370"/>
    <lineage>
        <taxon>Bacteria</taxon>
        <taxon>Pseudomonadati</taxon>
        <taxon>Pseudomonadota</taxon>
        <taxon>Alphaproteobacteria</taxon>
        <taxon>Sphingomonadales</taxon>
        <taxon>Erythrobacteraceae</taxon>
        <taxon>Tsuneonella</taxon>
    </lineage>
</organism>
<dbReference type="EC" id="6.2.1.44" evidence="4"/>
<dbReference type="OrthoDB" id="9803968at2"/>
<sequence>MYHVTLSESHFPPQTDVELRDSTVGSILRDAAVRWPDAIALEEVDESGESMRTWTYAQLNDEADALATALLTRFRPGERIVLWANNVPEWIICAYAFGMAGIVLVTANPGYQPRELDYVVRQSSAVAVFVVESVRGNPIAEIARTVADDIPAVREITDIRDRDTLFATGDLQQPVPEVVSSDIAQIQYTSGSTGFPKGVLLHHRGLVNNALLTTKASGGNDGARVLLVMPLFHTAGCMTFLGLCQRGGHLVMPPMFDPALANLLLETREIEELGAVPTMLQFMLDADAREPRDFSSMRVMVSGGAMVAPELIRRVETRFGCPLLTVYGLTEASPIITLVRAGHSATDRSETVGQANTQCEISIRDPQSNTVVPVGVVGEICARGYMVMAGYNDNPEATAATIDAEGWLHTGDLGTMDERGFVKITGRLKEMIIRGGENLFPVEIENVLLEHGDVAQVAVVGLPDETWGEIVAAFVLPREGITLDLNALKAHCRAQMAAQKTPSVWVEVDEYPLTGSGKVQKFTLRDRYLDGFYDGATIA</sequence>
<comment type="catalytic activity">
    <reaction evidence="3">
        <text>3-(methylsulfanyl)propanoate + ATP + CoA = 3-(methylsulfanyl)propanoyl-CoA + AMP + diphosphate</text>
        <dbReference type="Rhea" id="RHEA:43052"/>
        <dbReference type="ChEBI" id="CHEBI:30616"/>
        <dbReference type="ChEBI" id="CHEBI:33019"/>
        <dbReference type="ChEBI" id="CHEBI:49016"/>
        <dbReference type="ChEBI" id="CHEBI:57287"/>
        <dbReference type="ChEBI" id="CHEBI:82815"/>
        <dbReference type="ChEBI" id="CHEBI:456215"/>
        <dbReference type="EC" id="6.2.1.44"/>
    </reaction>
    <physiologicalReaction direction="left-to-right" evidence="3">
        <dbReference type="Rhea" id="RHEA:43053"/>
    </physiologicalReaction>
</comment>
<dbReference type="RefSeq" id="WP_067678976.1">
    <property type="nucleotide sequence ID" value="NZ_CP016591.1"/>
</dbReference>
<evidence type="ECO:0000259" key="7">
    <source>
        <dbReference type="Pfam" id="PF13193"/>
    </source>
</evidence>
<evidence type="ECO:0000256" key="5">
    <source>
        <dbReference type="ARBA" id="ARBA00067668"/>
    </source>
</evidence>
<dbReference type="Pfam" id="PF13193">
    <property type="entry name" value="AMP-binding_C"/>
    <property type="match status" value="1"/>
</dbReference>
<dbReference type="Gene3D" id="2.30.38.10">
    <property type="entry name" value="Luciferase, Domain 3"/>
    <property type="match status" value="1"/>
</dbReference>
<evidence type="ECO:0000259" key="6">
    <source>
        <dbReference type="Pfam" id="PF00501"/>
    </source>
</evidence>
<dbReference type="InterPro" id="IPR000873">
    <property type="entry name" value="AMP-dep_synth/lig_dom"/>
</dbReference>
<evidence type="ECO:0000256" key="2">
    <source>
        <dbReference type="ARBA" id="ARBA00022598"/>
    </source>
</evidence>
<accession>A0A1B2ADZ3</accession>
<dbReference type="PROSITE" id="PS00455">
    <property type="entry name" value="AMP_BINDING"/>
    <property type="match status" value="1"/>
</dbReference>
<dbReference type="Gene3D" id="3.40.50.980">
    <property type="match status" value="2"/>
</dbReference>
<dbReference type="EMBL" id="CP016591">
    <property type="protein sequence ID" value="ANY20380.1"/>
    <property type="molecule type" value="Genomic_DNA"/>
</dbReference>
<reference evidence="8 9" key="1">
    <citation type="submission" date="2016-07" db="EMBL/GenBank/DDBJ databases">
        <title>Complete genome sequence of Altererythrobacter dongtanensis KCTC 22672, a type strain with esterase isolated from tidal flat.</title>
        <authorList>
            <person name="Cheng H."/>
            <person name="Wu Y.-H."/>
            <person name="Zhou P."/>
            <person name="Huo Y.-Y."/>
            <person name="Wang C.-S."/>
            <person name="Xu X.-W."/>
        </authorList>
    </citation>
    <scope>NUCLEOTIDE SEQUENCE [LARGE SCALE GENOMIC DNA]</scope>
    <source>
        <strain evidence="8 9">KCTC 22672</strain>
    </source>
</reference>
<comment type="similarity">
    <text evidence="1">Belongs to the ATP-dependent AMP-binding enzyme family.</text>
</comment>
<dbReference type="STRING" id="692370.A6F68_01870"/>
<dbReference type="GO" id="GO:0006631">
    <property type="term" value="P:fatty acid metabolic process"/>
    <property type="evidence" value="ECO:0007669"/>
    <property type="project" value="TreeGrafter"/>
</dbReference>
<proteinExistence type="inferred from homology"/>
<dbReference type="PATRIC" id="fig|692370.5.peg.1883"/>
<dbReference type="Pfam" id="PF00501">
    <property type="entry name" value="AMP-binding"/>
    <property type="match status" value="1"/>
</dbReference>
<evidence type="ECO:0000313" key="9">
    <source>
        <dbReference type="Proteomes" id="UP000092932"/>
    </source>
</evidence>
<protein>
    <recommendedName>
        <fullName evidence="5">3-methylmercaptopropionyl-CoA ligase</fullName>
        <ecNumber evidence="4">6.2.1.44</ecNumber>
    </recommendedName>
</protein>
<dbReference type="Proteomes" id="UP000092932">
    <property type="component" value="Chromosome"/>
</dbReference>
<dbReference type="KEGG" id="ado:A6F68_01870"/>
<dbReference type="SUPFAM" id="SSF56801">
    <property type="entry name" value="Acetyl-CoA synthetase-like"/>
    <property type="match status" value="1"/>
</dbReference>
<dbReference type="InterPro" id="IPR020845">
    <property type="entry name" value="AMP-binding_CS"/>
</dbReference>
<dbReference type="AlphaFoldDB" id="A0A1B2ADZ3"/>
<dbReference type="GO" id="GO:0031956">
    <property type="term" value="F:medium-chain fatty acid-CoA ligase activity"/>
    <property type="evidence" value="ECO:0007669"/>
    <property type="project" value="TreeGrafter"/>
</dbReference>
<feature type="domain" description="AMP-binding enzyme C-terminal" evidence="7">
    <location>
        <begin position="443"/>
        <end position="518"/>
    </location>
</feature>
<name>A0A1B2ADZ3_9SPHN</name>
<evidence type="ECO:0000256" key="4">
    <source>
        <dbReference type="ARBA" id="ARBA00066616"/>
    </source>
</evidence>
<keyword evidence="9" id="KW-1185">Reference proteome</keyword>
<evidence type="ECO:0000313" key="8">
    <source>
        <dbReference type="EMBL" id="ANY20380.1"/>
    </source>
</evidence>
<dbReference type="PANTHER" id="PTHR43201">
    <property type="entry name" value="ACYL-COA SYNTHETASE"/>
    <property type="match status" value="1"/>
</dbReference>
<dbReference type="PANTHER" id="PTHR43201:SF5">
    <property type="entry name" value="MEDIUM-CHAIN ACYL-COA LIGASE ACSF2, MITOCHONDRIAL"/>
    <property type="match status" value="1"/>
</dbReference>
<gene>
    <name evidence="8" type="primary">lcfB_4</name>
    <name evidence="8" type="ORF">A6F68_01870</name>
</gene>
<evidence type="ECO:0000256" key="3">
    <source>
        <dbReference type="ARBA" id="ARBA00051915"/>
    </source>
</evidence>